<dbReference type="Pfam" id="PF01814">
    <property type="entry name" value="Hemerythrin"/>
    <property type="match status" value="1"/>
</dbReference>
<dbReference type="Gene3D" id="1.20.120.520">
    <property type="entry name" value="nmb1532 protein domain like"/>
    <property type="match status" value="1"/>
</dbReference>
<organism evidence="2 3">
    <name type="scientific">Massilia agilis</name>
    <dbReference type="NCBI Taxonomy" id="1811226"/>
    <lineage>
        <taxon>Bacteria</taxon>
        <taxon>Pseudomonadati</taxon>
        <taxon>Pseudomonadota</taxon>
        <taxon>Betaproteobacteria</taxon>
        <taxon>Burkholderiales</taxon>
        <taxon>Oxalobacteraceae</taxon>
        <taxon>Telluria group</taxon>
        <taxon>Massilia</taxon>
    </lineage>
</organism>
<dbReference type="EMBL" id="JANUHB010000002">
    <property type="protein sequence ID" value="MCS0808947.1"/>
    <property type="molecule type" value="Genomic_DNA"/>
</dbReference>
<dbReference type="InterPro" id="IPR012312">
    <property type="entry name" value="Hemerythrin-like"/>
</dbReference>
<accession>A0ABT2DC97</accession>
<sequence length="140" mass="15404">MNIEKFKHQHLDILASIARLRKLAHAGVAENAAAIAEAIVGFSGIIKLHLAVEDRSLYPALEASGDAELARMSRAYQSEMDGIAGAYLQFAARWNTPRQVAGAPDAFREDANVVLRQLYERIKREDHEFYPAIDAATAIA</sequence>
<comment type="caution">
    <text evidence="2">The sequence shown here is derived from an EMBL/GenBank/DDBJ whole genome shotgun (WGS) entry which is preliminary data.</text>
</comment>
<protein>
    <submittedName>
        <fullName evidence="2">Hemerythrin domain-containing protein</fullName>
    </submittedName>
</protein>
<name>A0ABT2DC97_9BURK</name>
<dbReference type="RefSeq" id="WP_258822697.1">
    <property type="nucleotide sequence ID" value="NZ_JANUHB010000002.1"/>
</dbReference>
<keyword evidence="3" id="KW-1185">Reference proteome</keyword>
<proteinExistence type="predicted"/>
<gene>
    <name evidence="2" type="ORF">NX774_13540</name>
</gene>
<evidence type="ECO:0000313" key="2">
    <source>
        <dbReference type="EMBL" id="MCS0808947.1"/>
    </source>
</evidence>
<dbReference type="Proteomes" id="UP001206126">
    <property type="component" value="Unassembled WGS sequence"/>
</dbReference>
<evidence type="ECO:0000313" key="3">
    <source>
        <dbReference type="Proteomes" id="UP001206126"/>
    </source>
</evidence>
<evidence type="ECO:0000259" key="1">
    <source>
        <dbReference type="Pfam" id="PF01814"/>
    </source>
</evidence>
<feature type="domain" description="Hemerythrin-like" evidence="1">
    <location>
        <begin position="3"/>
        <end position="133"/>
    </location>
</feature>
<reference evidence="2 3" key="1">
    <citation type="submission" date="2022-08" db="EMBL/GenBank/DDBJ databases">
        <title>Reclassification of Massilia species as members of the genera Telluria, Duganella, Pseudoduganella, Mokoshia gen. nov. and Zemynaea gen. nov. using orthogonal and non-orthogonal genome-based approaches.</title>
        <authorList>
            <person name="Bowman J.P."/>
        </authorList>
    </citation>
    <scope>NUCLEOTIDE SEQUENCE [LARGE SCALE GENOMIC DNA]</scope>
    <source>
        <strain evidence="2 3">JCM 31605</strain>
    </source>
</reference>